<evidence type="ECO:0000313" key="2">
    <source>
        <dbReference type="Proteomes" id="UP000003344"/>
    </source>
</evidence>
<comment type="caution">
    <text evidence="1">The sequence shown here is derived from an EMBL/GenBank/DDBJ whole genome shotgun (WGS) entry which is preliminary data.</text>
</comment>
<proteinExistence type="predicted"/>
<dbReference type="AlphaFoldDB" id="D2ZVX9"/>
<reference evidence="1 2" key="1">
    <citation type="submission" date="2009-10" db="EMBL/GenBank/DDBJ databases">
        <authorList>
            <person name="Weinstock G."/>
            <person name="Sodergren E."/>
            <person name="Clifton S."/>
            <person name="Fulton L."/>
            <person name="Fulton B."/>
            <person name="Courtney L."/>
            <person name="Fronick C."/>
            <person name="Harrison M."/>
            <person name="Strong C."/>
            <person name="Farmer C."/>
            <person name="Delahaunty K."/>
            <person name="Markovic C."/>
            <person name="Hall O."/>
            <person name="Minx P."/>
            <person name="Tomlinson C."/>
            <person name="Mitreva M."/>
            <person name="Nelson J."/>
            <person name="Hou S."/>
            <person name="Wollam A."/>
            <person name="Pepin K.H."/>
            <person name="Johnson M."/>
            <person name="Bhonagiri V."/>
            <person name="Nash W.E."/>
            <person name="Warren W."/>
            <person name="Chinwalla A."/>
            <person name="Mardis E.R."/>
            <person name="Wilson R.K."/>
        </authorList>
    </citation>
    <scope>NUCLEOTIDE SEQUENCE [LARGE SCALE GENOMIC DNA]</scope>
    <source>
        <strain evidence="2">ATCC 25996 / DSM 4631 / NCTC 10774 / M26</strain>
    </source>
</reference>
<evidence type="ECO:0000313" key="1">
    <source>
        <dbReference type="EMBL" id="EFC88723.1"/>
    </source>
</evidence>
<sequence length="46" mass="5252">MRKTSSENRLEQNLPCLFSDDVVLRCDTVKYGCVVYVSTKNLISLI</sequence>
<name>D2ZVX9_NEIM2</name>
<dbReference type="EMBL" id="ACDX02000006">
    <property type="protein sequence ID" value="EFC88723.1"/>
    <property type="molecule type" value="Genomic_DNA"/>
</dbReference>
<protein>
    <submittedName>
        <fullName evidence="1">Uncharacterized protein</fullName>
    </submittedName>
</protein>
<dbReference type="Proteomes" id="UP000003344">
    <property type="component" value="Unassembled WGS sequence"/>
</dbReference>
<dbReference type="STRING" id="546266.NEIMUCOT_04772"/>
<gene>
    <name evidence="1" type="ORF">NEIMUCOT_04772</name>
</gene>
<accession>D2ZVX9</accession>
<organism evidence="1 2">
    <name type="scientific">Neisseria mucosa (strain ATCC 25996 / DSM 4631 / NCTC 10774 / M26)</name>
    <dbReference type="NCBI Taxonomy" id="546266"/>
    <lineage>
        <taxon>Bacteria</taxon>
        <taxon>Pseudomonadati</taxon>
        <taxon>Pseudomonadota</taxon>
        <taxon>Betaproteobacteria</taxon>
        <taxon>Neisseriales</taxon>
        <taxon>Neisseriaceae</taxon>
        <taxon>Neisseria</taxon>
    </lineage>
</organism>